<evidence type="ECO:0000313" key="2">
    <source>
        <dbReference type="Proteomes" id="UP000003781"/>
    </source>
</evidence>
<accession>A3IZU2</accession>
<name>A3IZU2_9CHRO</name>
<dbReference type="AlphaFoldDB" id="A3IZU2"/>
<proteinExistence type="predicted"/>
<keyword evidence="2" id="KW-1185">Reference proteome</keyword>
<sequence length="137" mass="16084">MRQVAVLTGTVKNLDTWESKKGLILRKLENGMEITAVGKIDVMDDYVMLIFSVTLFPIPKVGQGEESLNEFLRLIRQQQAKEYKPGWLVYRLKELNPPLSIWKLCAQYLGKKEGWGFYQWRELNPKKEKSNDFDDWD</sequence>
<dbReference type="Proteomes" id="UP000003781">
    <property type="component" value="Unassembled WGS sequence"/>
</dbReference>
<gene>
    <name evidence="1" type="ORF">CY0110_05062</name>
</gene>
<comment type="caution">
    <text evidence="1">The sequence shown here is derived from an EMBL/GenBank/DDBJ whole genome shotgun (WGS) entry which is preliminary data.</text>
</comment>
<reference evidence="1 2" key="1">
    <citation type="submission" date="2007-03" db="EMBL/GenBank/DDBJ databases">
        <authorList>
            <person name="Stal L."/>
            <person name="Ferriera S."/>
            <person name="Johnson J."/>
            <person name="Kravitz S."/>
            <person name="Beeson K."/>
            <person name="Sutton G."/>
            <person name="Rogers Y.-H."/>
            <person name="Friedman R."/>
            <person name="Frazier M."/>
            <person name="Venter J.C."/>
        </authorList>
    </citation>
    <scope>NUCLEOTIDE SEQUENCE [LARGE SCALE GENOMIC DNA]</scope>
    <source>
        <strain evidence="1 2">CCY0110</strain>
    </source>
</reference>
<protein>
    <submittedName>
        <fullName evidence="1">Uncharacterized protein</fullName>
    </submittedName>
</protein>
<dbReference type="EMBL" id="AAXW01000119">
    <property type="protein sequence ID" value="EAZ88007.1"/>
    <property type="molecule type" value="Genomic_DNA"/>
</dbReference>
<evidence type="ECO:0000313" key="1">
    <source>
        <dbReference type="EMBL" id="EAZ88007.1"/>
    </source>
</evidence>
<organism evidence="1 2">
    <name type="scientific">Crocosphaera chwakensis CCY0110</name>
    <dbReference type="NCBI Taxonomy" id="391612"/>
    <lineage>
        <taxon>Bacteria</taxon>
        <taxon>Bacillati</taxon>
        <taxon>Cyanobacteriota</taxon>
        <taxon>Cyanophyceae</taxon>
        <taxon>Oscillatoriophycideae</taxon>
        <taxon>Chroococcales</taxon>
        <taxon>Aphanothecaceae</taxon>
        <taxon>Crocosphaera</taxon>
        <taxon>Crocosphaera chwakensis</taxon>
    </lineage>
</organism>